<gene>
    <name evidence="1" type="ORF">BMR1_02g02972</name>
</gene>
<name>A0A1R4AAN4_BABMR</name>
<dbReference type="Proteomes" id="UP000002899">
    <property type="component" value="Chromosome II"/>
</dbReference>
<dbReference type="RefSeq" id="XP_021338259.1">
    <property type="nucleotide sequence ID" value="XM_021481639.1"/>
</dbReference>
<reference evidence="1 2" key="2">
    <citation type="journal article" date="2013" name="PLoS ONE">
        <title>Whole genome mapping and re-organization of the nuclear and mitochondrial genomes of Babesia microti isolates.</title>
        <authorList>
            <person name="Cornillot E."/>
            <person name="Dassouli A."/>
            <person name="Garg A."/>
            <person name="Pachikara N."/>
            <person name="Randazzo S."/>
            <person name="Depoix D."/>
            <person name="Carcy B."/>
            <person name="Delbecq S."/>
            <person name="Frutos R."/>
            <person name="Silva J.C."/>
            <person name="Sutton R."/>
            <person name="Krause P.J."/>
            <person name="Mamoun C.B."/>
        </authorList>
    </citation>
    <scope>NUCLEOTIDE SEQUENCE [LARGE SCALE GENOMIC DNA]</scope>
    <source>
        <strain evidence="1 2">RI</strain>
    </source>
</reference>
<dbReference type="VEuPathDB" id="PiroplasmaDB:BMR1_02g02972"/>
<keyword evidence="2" id="KW-1185">Reference proteome</keyword>
<reference evidence="1 2" key="3">
    <citation type="journal article" date="2016" name="Sci. Rep.">
        <title>Genome-wide diversity and gene expression profiling of Babesia microti isolates identify polymorphic genes that mediate host-pathogen interactions.</title>
        <authorList>
            <person name="Silva J.C."/>
            <person name="Cornillot E."/>
            <person name="McCracken C."/>
            <person name="Usmani-Brown S."/>
            <person name="Dwivedi A."/>
            <person name="Ifeonu O.O."/>
            <person name="Crabtree J."/>
            <person name="Gotia H.T."/>
            <person name="Virji A.Z."/>
            <person name="Reynes C."/>
            <person name="Colinge J."/>
            <person name="Kumar V."/>
            <person name="Lawres L."/>
            <person name="Pazzi J.E."/>
            <person name="Pablo J.V."/>
            <person name="Hung C."/>
            <person name="Brancato J."/>
            <person name="Kumari P."/>
            <person name="Orvis J."/>
            <person name="Tretina K."/>
            <person name="Chibucos M."/>
            <person name="Ott S."/>
            <person name="Sadzewicz L."/>
            <person name="Sengamalay N."/>
            <person name="Shetty A.C."/>
            <person name="Su Q."/>
            <person name="Tallon L."/>
            <person name="Fraser C.M."/>
            <person name="Frutos R."/>
            <person name="Molina D.M."/>
            <person name="Krause P.J."/>
            <person name="Ben Mamoun C."/>
        </authorList>
    </citation>
    <scope>NUCLEOTIDE SEQUENCE [LARGE SCALE GENOMIC DNA]</scope>
    <source>
        <strain evidence="1 2">RI</strain>
    </source>
</reference>
<organism evidence="1 2">
    <name type="scientific">Babesia microti (strain RI)</name>
    <dbReference type="NCBI Taxonomy" id="1133968"/>
    <lineage>
        <taxon>Eukaryota</taxon>
        <taxon>Sar</taxon>
        <taxon>Alveolata</taxon>
        <taxon>Apicomplexa</taxon>
        <taxon>Aconoidasida</taxon>
        <taxon>Piroplasmida</taxon>
        <taxon>Babesiidae</taxon>
        <taxon>Babesia</taxon>
    </lineage>
</organism>
<evidence type="ECO:0000313" key="2">
    <source>
        <dbReference type="Proteomes" id="UP000002899"/>
    </source>
</evidence>
<accession>A0A1R4AAN4</accession>
<dbReference type="GeneID" id="24424377"/>
<dbReference type="AlphaFoldDB" id="A0A1R4AAN4"/>
<protein>
    <submittedName>
        <fullName evidence="1">Uncharacterized protein</fullName>
    </submittedName>
</protein>
<dbReference type="KEGG" id="bmic:BMR1_02g02972"/>
<reference evidence="1 2" key="1">
    <citation type="journal article" date="2012" name="Nucleic Acids Res.">
        <title>Sequencing of the smallest Apicomplexan genome from the human pathogen Babesia microti.</title>
        <authorList>
            <person name="Cornillot E."/>
            <person name="Hadj-Kaddour K."/>
            <person name="Dassouli A."/>
            <person name="Noel B."/>
            <person name="Ranwez V."/>
            <person name="Vacherie B."/>
            <person name="Augagneur Y."/>
            <person name="Bres V."/>
            <person name="Duclos A."/>
            <person name="Randazzo S."/>
            <person name="Carcy B."/>
            <person name="Debierre-Grockiego F."/>
            <person name="Delbecq S."/>
            <person name="Moubri-Menage K."/>
            <person name="Shams-Eldin H."/>
            <person name="Usmani-Brown S."/>
            <person name="Bringaud F."/>
            <person name="Wincker P."/>
            <person name="Vivares C.P."/>
            <person name="Schwarz R.T."/>
            <person name="Schetters T.P."/>
            <person name="Krause P.J."/>
            <person name="Gorenflot A."/>
            <person name="Berry V."/>
            <person name="Barbe V."/>
            <person name="Ben Mamoun C."/>
        </authorList>
    </citation>
    <scope>NUCLEOTIDE SEQUENCE [LARGE SCALE GENOMIC DNA]</scope>
    <source>
        <strain evidence="1 2">RI</strain>
    </source>
</reference>
<proteinExistence type="predicted"/>
<dbReference type="EMBL" id="FO082872">
    <property type="protein sequence ID" value="SJK86062.1"/>
    <property type="molecule type" value="Genomic_DNA"/>
</dbReference>
<sequence>MALSTTELVKSGDKICIYNTSKSSFIQLDSHGRSSRAVWIISSNDKIIRANSVITLLDSAGGRYLSCKYISTQPSYWIVMLAMGGDTALINSFSAIKFICQCHKRILQYAHSADEFTQKAGSWDIWRIVHSDRLRVGIFASHLPKLLTTPTDIDGSRGNESAIYTLETNNFSSDRELETILMSLFYLDCNNSVSSGEYDVCENKKIENFHFTELLNFSGMLKKCASFVEEQIGHRAPSGRVDYVRQTIATQVYNAIEGFYHKLSNVDISCNGMLNLRTALEPEVELFTRIVKLIPFWNDCNTINFMPNDVQTLQNPIYTKIHQSISDAQRTFYSDSSNRSIYVLCDIMGKVPPKHFDKTILDALSRELFSKLDENKNPIATILHRTIKVCHTSKFDTLFPNSYRIKYFAHQALSREITEAKQGLTKVWLNALNLGKNPRDISLLELQNGACLLRWRMRTYLDELDLTTRTRANNLPVVTCLEELIKGYKCYCNALQFDARLYDLIYECLQFSKYFTVQHNITNSHTVNISIVRDGEAKLSELWTNFYKQCAQCTQVENALS</sequence>
<evidence type="ECO:0000313" key="1">
    <source>
        <dbReference type="EMBL" id="SJK86062.1"/>
    </source>
</evidence>